<reference evidence="3" key="1">
    <citation type="journal article" date="2020" name="Ecol. Evol.">
        <title>Genome structure and content of the rice root-knot nematode (Meloidogyne graminicola).</title>
        <authorList>
            <person name="Phan N.T."/>
            <person name="Danchin E.G.J."/>
            <person name="Klopp C."/>
            <person name="Perfus-Barbeoch L."/>
            <person name="Kozlowski D.K."/>
            <person name="Koutsovoulos G.D."/>
            <person name="Lopez-Roques C."/>
            <person name="Bouchez O."/>
            <person name="Zahm M."/>
            <person name="Besnard G."/>
            <person name="Bellafiore S."/>
        </authorList>
    </citation>
    <scope>NUCLEOTIDE SEQUENCE</scope>
    <source>
        <strain evidence="3">VN-18</strain>
    </source>
</reference>
<gene>
    <name evidence="3" type="ORF">Mgra_00005630</name>
</gene>
<comment type="caution">
    <text evidence="3">The sequence shown here is derived from an EMBL/GenBank/DDBJ whole genome shotgun (WGS) entry which is preliminary data.</text>
</comment>
<evidence type="ECO:0000259" key="2">
    <source>
        <dbReference type="PROSITE" id="PS50158"/>
    </source>
</evidence>
<evidence type="ECO:0000313" key="4">
    <source>
        <dbReference type="Proteomes" id="UP000605970"/>
    </source>
</evidence>
<keyword evidence="1" id="KW-0863">Zinc-finger</keyword>
<dbReference type="PROSITE" id="PS50158">
    <property type="entry name" value="ZF_CCHC"/>
    <property type="match status" value="1"/>
</dbReference>
<dbReference type="AlphaFoldDB" id="A0A8S9ZP92"/>
<evidence type="ECO:0000256" key="1">
    <source>
        <dbReference type="PROSITE-ProRule" id="PRU00047"/>
    </source>
</evidence>
<dbReference type="OrthoDB" id="3863715at2759"/>
<dbReference type="GO" id="GO:0008270">
    <property type="term" value="F:zinc ion binding"/>
    <property type="evidence" value="ECO:0007669"/>
    <property type="project" value="UniProtKB-KW"/>
</dbReference>
<feature type="domain" description="CCHC-type" evidence="2">
    <location>
        <begin position="2"/>
        <end position="18"/>
    </location>
</feature>
<accession>A0A8S9ZP92</accession>
<organism evidence="3 4">
    <name type="scientific">Meloidogyne graminicola</name>
    <dbReference type="NCBI Taxonomy" id="189291"/>
    <lineage>
        <taxon>Eukaryota</taxon>
        <taxon>Metazoa</taxon>
        <taxon>Ecdysozoa</taxon>
        <taxon>Nematoda</taxon>
        <taxon>Chromadorea</taxon>
        <taxon>Rhabditida</taxon>
        <taxon>Tylenchina</taxon>
        <taxon>Tylenchomorpha</taxon>
        <taxon>Tylenchoidea</taxon>
        <taxon>Meloidogynidae</taxon>
        <taxon>Meloidogyninae</taxon>
        <taxon>Meloidogyne</taxon>
    </lineage>
</organism>
<name>A0A8S9ZP92_9BILA</name>
<dbReference type="Proteomes" id="UP000605970">
    <property type="component" value="Unassembled WGS sequence"/>
</dbReference>
<keyword evidence="1" id="KW-0862">Zinc</keyword>
<evidence type="ECO:0000313" key="3">
    <source>
        <dbReference type="EMBL" id="KAF7635032.1"/>
    </source>
</evidence>
<dbReference type="InterPro" id="IPR001878">
    <property type="entry name" value="Znf_CCHC"/>
</dbReference>
<dbReference type="GO" id="GO:0003676">
    <property type="term" value="F:nucleic acid binding"/>
    <property type="evidence" value="ECO:0007669"/>
    <property type="project" value="InterPro"/>
</dbReference>
<dbReference type="InterPro" id="IPR036875">
    <property type="entry name" value="Znf_CCHC_sf"/>
</dbReference>
<keyword evidence="4" id="KW-1185">Reference proteome</keyword>
<dbReference type="SMART" id="SM00343">
    <property type="entry name" value="ZnF_C2HC"/>
    <property type="match status" value="1"/>
</dbReference>
<dbReference type="GO" id="GO:0019899">
    <property type="term" value="F:enzyme binding"/>
    <property type="evidence" value="ECO:0007669"/>
    <property type="project" value="UniProtKB-ARBA"/>
</dbReference>
<dbReference type="Pfam" id="PF00098">
    <property type="entry name" value="zf-CCHC"/>
    <property type="match status" value="1"/>
</dbReference>
<protein>
    <recommendedName>
        <fullName evidence="2">CCHC-type domain-containing protein</fullName>
    </recommendedName>
</protein>
<keyword evidence="1" id="KW-0479">Metal-binding</keyword>
<dbReference type="EMBL" id="JABEBT010000048">
    <property type="protein sequence ID" value="KAF7635032.1"/>
    <property type="molecule type" value="Genomic_DNA"/>
</dbReference>
<proteinExistence type="predicted"/>
<dbReference type="SUPFAM" id="SSF57756">
    <property type="entry name" value="Retrovirus zinc finger-like domains"/>
    <property type="match status" value="1"/>
</dbReference>
<sequence length="216" mass="25409">MKCYNCNNFGHMARYCPDKRPPSSLGSSASQVDRTLVPVKLNMGVSSLDGQNIPATPQVLLDAAVYRYNRKEGLLSSENSWLCASLMLKNFMYQYNFDTKSHRIKSAIEEYLVFSLADRKFAQRLDDSWDILERSHQNSYDDRCSLYRVNKFLITAAEFCNCLYKIYSEQLFKPNDFLQWLSDDLAYEIAQRRDGRWKRVSEWREIDRKKNWNSSN</sequence>
<dbReference type="Gene3D" id="4.10.60.10">
    <property type="entry name" value="Zinc finger, CCHC-type"/>
    <property type="match status" value="1"/>
</dbReference>